<dbReference type="EMBL" id="PYMC01000009">
    <property type="protein sequence ID" value="PSW04353.1"/>
    <property type="molecule type" value="Genomic_DNA"/>
</dbReference>
<keyword evidence="1" id="KW-0472">Membrane</keyword>
<comment type="caution">
    <text evidence="2">The sequence shown here is derived from an EMBL/GenBank/DDBJ whole genome shotgun (WGS) entry which is preliminary data.</text>
</comment>
<keyword evidence="1" id="KW-0812">Transmembrane</keyword>
<evidence type="ECO:0000313" key="2">
    <source>
        <dbReference type="EMBL" id="PSW04353.1"/>
    </source>
</evidence>
<name>A0A2T3MWN7_9GAMM</name>
<gene>
    <name evidence="2" type="ORF">C9I89_13590</name>
</gene>
<reference evidence="2 3" key="1">
    <citation type="submission" date="2018-03" db="EMBL/GenBank/DDBJ databases">
        <title>Whole genome sequencing of Histamine producing bacteria.</title>
        <authorList>
            <person name="Butler K."/>
        </authorList>
    </citation>
    <scope>NUCLEOTIDE SEQUENCE [LARGE SCALE GENOMIC DNA]</scope>
    <source>
        <strain evidence="2 3">DSM 16190</strain>
    </source>
</reference>
<dbReference type="OrthoDB" id="5827570at2"/>
<dbReference type="Proteomes" id="UP000240904">
    <property type="component" value="Unassembled WGS sequence"/>
</dbReference>
<evidence type="ECO:0000313" key="3">
    <source>
        <dbReference type="Proteomes" id="UP000240904"/>
    </source>
</evidence>
<accession>A0A2T3MWN7</accession>
<keyword evidence="3" id="KW-1185">Reference proteome</keyword>
<sequence length="260" mass="29645">MTNYEHYLTVAEQIYPEVLRKLTTPWRIEYRDILPEQNQKGCLDVNFVAEDDTVFHRVKISADQVEMWPDKQPVNVALIEYIIRGAARMAPLRQAAYRKNLAYWLENCLQVVHSVVSCKAELQQAVSDNAYPYPSKVKLNGDYLPCWVLCEKEQQLVVSVIDSRTGHFGLTQNVDASQLVDSERWFEAQVIDSAEEAIDTAMEHVKDLVRSTDKHDDNEPKLLDAVKHPSASTLSPVVSVMLMMGIVVAFFVIFKIQLGF</sequence>
<feature type="transmembrane region" description="Helical" evidence="1">
    <location>
        <begin position="234"/>
        <end position="254"/>
    </location>
</feature>
<dbReference type="AlphaFoldDB" id="A0A2T3MWN7"/>
<protein>
    <submittedName>
        <fullName evidence="2">Uncharacterized protein</fullName>
    </submittedName>
</protein>
<organism evidence="2 3">
    <name type="scientific">Photobacterium lipolyticum</name>
    <dbReference type="NCBI Taxonomy" id="266810"/>
    <lineage>
        <taxon>Bacteria</taxon>
        <taxon>Pseudomonadati</taxon>
        <taxon>Pseudomonadota</taxon>
        <taxon>Gammaproteobacteria</taxon>
        <taxon>Vibrionales</taxon>
        <taxon>Vibrionaceae</taxon>
        <taxon>Photobacterium</taxon>
    </lineage>
</organism>
<keyword evidence="1" id="KW-1133">Transmembrane helix</keyword>
<proteinExistence type="predicted"/>
<dbReference type="RefSeq" id="WP_107283882.1">
    <property type="nucleotide sequence ID" value="NZ_PYMC01000009.1"/>
</dbReference>
<evidence type="ECO:0000256" key="1">
    <source>
        <dbReference type="SAM" id="Phobius"/>
    </source>
</evidence>